<accession>A0A641RMJ8</accession>
<comment type="caution">
    <text evidence="1">The sequence shown here is derived from an EMBL/GenBank/DDBJ whole genome shotgun (WGS) entry which is preliminary data.</text>
</comment>
<gene>
    <name evidence="1" type="ORF">F3D60_30655</name>
</gene>
<proteinExistence type="predicted"/>
<feature type="non-terminal residue" evidence="1">
    <location>
        <position position="1"/>
    </location>
</feature>
<organism evidence="1">
    <name type="scientific">Bacteroides ovatus</name>
    <dbReference type="NCBI Taxonomy" id="28116"/>
    <lineage>
        <taxon>Bacteria</taxon>
        <taxon>Pseudomonadati</taxon>
        <taxon>Bacteroidota</taxon>
        <taxon>Bacteroidia</taxon>
        <taxon>Bacteroidales</taxon>
        <taxon>Bacteroidaceae</taxon>
        <taxon>Bacteroides</taxon>
    </lineage>
</organism>
<reference evidence="1" key="1">
    <citation type="journal article" date="2019" name="Nat. Med.">
        <title>A library of human gut bacterial isolates paired with longitudinal multiomics data enables mechanistic microbiome research.</title>
        <authorList>
            <person name="Poyet M."/>
            <person name="Groussin M."/>
            <person name="Gibbons S.M."/>
            <person name="Avila-Pacheco J."/>
            <person name="Jiang X."/>
            <person name="Kearney S.M."/>
            <person name="Perrotta A.R."/>
            <person name="Berdy B."/>
            <person name="Zhao S."/>
            <person name="Lieberman T.D."/>
            <person name="Swanson P.K."/>
            <person name="Smith M."/>
            <person name="Roesemann S."/>
            <person name="Alexander J.E."/>
            <person name="Rich S.A."/>
            <person name="Livny J."/>
            <person name="Vlamakis H."/>
            <person name="Clish C."/>
            <person name="Bullock K."/>
            <person name="Deik A."/>
            <person name="Scott J."/>
            <person name="Pierce K.A."/>
            <person name="Xavier R.J."/>
            <person name="Alm E.J."/>
        </authorList>
    </citation>
    <scope>NUCLEOTIDE SEQUENCE</scope>
    <source>
        <strain evidence="1">BIOML-A147</strain>
    </source>
</reference>
<dbReference type="EMBL" id="VWKO01000485">
    <property type="protein sequence ID" value="KAA4018301.1"/>
    <property type="molecule type" value="Genomic_DNA"/>
</dbReference>
<sequence length="33" mass="3712">NIVAGMTGFQREIMFDLGKNERANLDQAPKISF</sequence>
<protein>
    <submittedName>
        <fullName evidence="1">LemA family protein</fullName>
    </submittedName>
</protein>
<evidence type="ECO:0000313" key="1">
    <source>
        <dbReference type="EMBL" id="KAA4018301.1"/>
    </source>
</evidence>
<name>A0A641RMJ8_BACOV</name>
<dbReference type="AlphaFoldDB" id="A0A641RMJ8"/>